<sequence>MFGIDALFRFGYLTLPGVITCSIHLSVAAIGDSARTRLASRSCSVASSRSAQDQPSAGGA</sequence>
<evidence type="ECO:0000313" key="2">
    <source>
        <dbReference type="Proteomes" id="UP000271590"/>
    </source>
</evidence>
<reference evidence="1 2" key="1">
    <citation type="submission" date="2018-11" db="EMBL/GenBank/DDBJ databases">
        <title>The genome of Variovorax sp T529.</title>
        <authorList>
            <person name="Gao J."/>
        </authorList>
    </citation>
    <scope>NUCLEOTIDE SEQUENCE [LARGE SCALE GENOMIC DNA]</scope>
    <source>
        <strain evidence="1 2">T529</strain>
    </source>
</reference>
<accession>A0A3P3EF32</accession>
<dbReference type="Proteomes" id="UP000271590">
    <property type="component" value="Unassembled WGS sequence"/>
</dbReference>
<proteinExistence type="predicted"/>
<protein>
    <submittedName>
        <fullName evidence="1">Uncharacterized protein</fullName>
    </submittedName>
</protein>
<organism evidence="1 2">
    <name type="scientific">Variovorax beijingensis</name>
    <dbReference type="NCBI Taxonomy" id="2496117"/>
    <lineage>
        <taxon>Bacteria</taxon>
        <taxon>Pseudomonadati</taxon>
        <taxon>Pseudomonadota</taxon>
        <taxon>Betaproteobacteria</taxon>
        <taxon>Burkholderiales</taxon>
        <taxon>Comamonadaceae</taxon>
        <taxon>Variovorax</taxon>
    </lineage>
</organism>
<evidence type="ECO:0000313" key="1">
    <source>
        <dbReference type="EMBL" id="RRH85010.1"/>
    </source>
</evidence>
<dbReference type="EMBL" id="RQXU01000017">
    <property type="protein sequence ID" value="RRH85010.1"/>
    <property type="molecule type" value="Genomic_DNA"/>
</dbReference>
<comment type="caution">
    <text evidence="1">The sequence shown here is derived from an EMBL/GenBank/DDBJ whole genome shotgun (WGS) entry which is preliminary data.</text>
</comment>
<dbReference type="AlphaFoldDB" id="A0A3P3EF32"/>
<name>A0A3P3EF32_9BURK</name>
<gene>
    <name evidence="1" type="ORF">EH244_23165</name>
</gene>